<feature type="domain" description="ABC transporter" evidence="4">
    <location>
        <begin position="2"/>
        <end position="219"/>
    </location>
</feature>
<keyword evidence="2" id="KW-0547">Nucleotide-binding</keyword>
<comment type="caution">
    <text evidence="5">The sequence shown here is derived from an EMBL/GenBank/DDBJ whole genome shotgun (WGS) entry which is preliminary data.</text>
</comment>
<dbReference type="PROSITE" id="PS00211">
    <property type="entry name" value="ABC_TRANSPORTER_1"/>
    <property type="match status" value="1"/>
</dbReference>
<dbReference type="PANTHER" id="PTHR24220">
    <property type="entry name" value="IMPORT ATP-BINDING PROTEIN"/>
    <property type="match status" value="1"/>
</dbReference>
<dbReference type="Proteomes" id="UP001157126">
    <property type="component" value="Unassembled WGS sequence"/>
</dbReference>
<evidence type="ECO:0000259" key="4">
    <source>
        <dbReference type="PROSITE" id="PS50893"/>
    </source>
</evidence>
<dbReference type="InterPro" id="IPR015854">
    <property type="entry name" value="ABC_transpr_LolD-like"/>
</dbReference>
<name>A0ABQ6IY13_9MICO</name>
<keyword evidence="1" id="KW-0813">Transport</keyword>
<dbReference type="PROSITE" id="PS50893">
    <property type="entry name" value="ABC_TRANSPORTER_2"/>
    <property type="match status" value="1"/>
</dbReference>
<dbReference type="SUPFAM" id="SSF52540">
    <property type="entry name" value="P-loop containing nucleoside triphosphate hydrolases"/>
    <property type="match status" value="1"/>
</dbReference>
<keyword evidence="6" id="KW-1185">Reference proteome</keyword>
<dbReference type="Pfam" id="PF00005">
    <property type="entry name" value="ABC_tran"/>
    <property type="match status" value="1"/>
</dbReference>
<dbReference type="InterPro" id="IPR003439">
    <property type="entry name" value="ABC_transporter-like_ATP-bd"/>
</dbReference>
<evidence type="ECO:0000256" key="3">
    <source>
        <dbReference type="ARBA" id="ARBA00022840"/>
    </source>
</evidence>
<reference evidence="6" key="1">
    <citation type="journal article" date="2019" name="Int. J. Syst. Evol. Microbiol.">
        <title>The Global Catalogue of Microorganisms (GCM) 10K type strain sequencing project: providing services to taxonomists for standard genome sequencing and annotation.</title>
        <authorList>
            <consortium name="The Broad Institute Genomics Platform"/>
            <consortium name="The Broad Institute Genome Sequencing Center for Infectious Disease"/>
            <person name="Wu L."/>
            <person name="Ma J."/>
        </authorList>
    </citation>
    <scope>NUCLEOTIDE SEQUENCE [LARGE SCALE GENOMIC DNA]</scope>
    <source>
        <strain evidence="6">NBRC 113072</strain>
    </source>
</reference>
<dbReference type="CDD" id="cd03225">
    <property type="entry name" value="ABC_cobalt_CbiO_domain1"/>
    <property type="match status" value="1"/>
</dbReference>
<dbReference type="EMBL" id="BSUO01000001">
    <property type="protein sequence ID" value="GMA42223.1"/>
    <property type="molecule type" value="Genomic_DNA"/>
</dbReference>
<dbReference type="InterPro" id="IPR003593">
    <property type="entry name" value="AAA+_ATPase"/>
</dbReference>
<dbReference type="InterPro" id="IPR015856">
    <property type="entry name" value="ABC_transpr_CbiO/EcfA_su"/>
</dbReference>
<protein>
    <recommendedName>
        <fullName evidence="4">ABC transporter domain-containing protein</fullName>
    </recommendedName>
</protein>
<dbReference type="SMART" id="SM00382">
    <property type="entry name" value="AAA"/>
    <property type="match status" value="1"/>
</dbReference>
<evidence type="ECO:0000313" key="5">
    <source>
        <dbReference type="EMBL" id="GMA42223.1"/>
    </source>
</evidence>
<accession>A0ABQ6IY13</accession>
<dbReference type="InterPro" id="IPR027417">
    <property type="entry name" value="P-loop_NTPase"/>
</dbReference>
<gene>
    <name evidence="5" type="ORF">GCM10025883_42680</name>
</gene>
<evidence type="ECO:0000256" key="2">
    <source>
        <dbReference type="ARBA" id="ARBA00022741"/>
    </source>
</evidence>
<evidence type="ECO:0000256" key="1">
    <source>
        <dbReference type="ARBA" id="ARBA00022448"/>
    </source>
</evidence>
<keyword evidence="3" id="KW-0067">ATP-binding</keyword>
<dbReference type="InterPro" id="IPR017871">
    <property type="entry name" value="ABC_transporter-like_CS"/>
</dbReference>
<proteinExistence type="predicted"/>
<sequence length="219" mass="22055">MARRAAPVPALVDVDLTIDAARLTAVRGRSGAGKSSLLSLAAGLERPISGRVVATPGLAGGVGPTAAPSTWASTDLAARIAWVPQRAALTIVGSTVLDSLLATGRALGRPEDEVRSGAESLLADLRLQGLEDRNPHTLSGGELRRLALASGLVHGPSVLALDEPTVGQDRHTWAAVVGLCAAAAGVGMAVLVSTHDDDLARTADATHVLDAGRLAGVGA</sequence>
<organism evidence="5 6">
    <name type="scientific">Mobilicoccus caccae</name>
    <dbReference type="NCBI Taxonomy" id="1859295"/>
    <lineage>
        <taxon>Bacteria</taxon>
        <taxon>Bacillati</taxon>
        <taxon>Actinomycetota</taxon>
        <taxon>Actinomycetes</taxon>
        <taxon>Micrococcales</taxon>
        <taxon>Dermatophilaceae</taxon>
        <taxon>Mobilicoccus</taxon>
    </lineage>
</organism>
<dbReference type="Gene3D" id="3.40.50.300">
    <property type="entry name" value="P-loop containing nucleotide triphosphate hydrolases"/>
    <property type="match status" value="1"/>
</dbReference>
<evidence type="ECO:0000313" key="6">
    <source>
        <dbReference type="Proteomes" id="UP001157126"/>
    </source>
</evidence>